<keyword evidence="3" id="KW-1185">Reference proteome</keyword>
<accession>E8MYQ0</accession>
<evidence type="ECO:0000313" key="3">
    <source>
        <dbReference type="Proteomes" id="UP000008922"/>
    </source>
</evidence>
<dbReference type="AlphaFoldDB" id="E8MYQ0"/>
<proteinExistence type="predicted"/>
<dbReference type="InParanoid" id="E8MYQ0"/>
<name>E8MYQ0_ANATU</name>
<evidence type="ECO:0000313" key="2">
    <source>
        <dbReference type="EMBL" id="BAJ64386.1"/>
    </source>
</evidence>
<evidence type="ECO:0000256" key="1">
    <source>
        <dbReference type="SAM" id="MobiDB-lite"/>
    </source>
</evidence>
<organism evidence="2 3">
    <name type="scientific">Anaerolinea thermophila (strain DSM 14523 / JCM 11388 / NBRC 100420 / UNI-1)</name>
    <dbReference type="NCBI Taxonomy" id="926569"/>
    <lineage>
        <taxon>Bacteria</taxon>
        <taxon>Bacillati</taxon>
        <taxon>Chloroflexota</taxon>
        <taxon>Anaerolineae</taxon>
        <taxon>Anaerolineales</taxon>
        <taxon>Anaerolineaceae</taxon>
        <taxon>Anaerolinea</taxon>
    </lineage>
</organism>
<reference evidence="2 3" key="1">
    <citation type="submission" date="2010-12" db="EMBL/GenBank/DDBJ databases">
        <title>Whole genome sequence of Anaerolinea thermophila UNI-1.</title>
        <authorList>
            <person name="Narita-Yamada S."/>
            <person name="Kishi E."/>
            <person name="Watanabe Y."/>
            <person name="Takasaki K."/>
            <person name="Ankai A."/>
            <person name="Oguchi A."/>
            <person name="Fukui S."/>
            <person name="Takahashi M."/>
            <person name="Yashiro I."/>
            <person name="Hosoyama A."/>
            <person name="Sekiguchi Y."/>
            <person name="Hanada S."/>
            <person name="Fujita N."/>
        </authorList>
    </citation>
    <scope>NUCLEOTIDE SEQUENCE [LARGE SCALE GENOMIC DNA]</scope>
    <source>
        <strain evidence="3">DSM 14523 / JCM 11388 / NBRC 100420 / UNI-1</strain>
    </source>
</reference>
<dbReference type="HOGENOM" id="CLU_2969230_0_0_0"/>
<dbReference type="STRING" id="926569.ANT_23600"/>
<sequence>MLEKIQPLCADNGMRRSSYSRSGSCEDNLPPELLATAGVESVSLPAASHLPRLSEKWA</sequence>
<dbReference type="EMBL" id="AP012029">
    <property type="protein sequence ID" value="BAJ64386.1"/>
    <property type="molecule type" value="Genomic_DNA"/>
</dbReference>
<protein>
    <submittedName>
        <fullName evidence="2">Uncharacterized protein</fullName>
    </submittedName>
</protein>
<feature type="region of interest" description="Disordered" evidence="1">
    <location>
        <begin position="1"/>
        <end position="25"/>
    </location>
</feature>
<dbReference type="KEGG" id="atm:ANT_23600"/>
<dbReference type="Proteomes" id="UP000008922">
    <property type="component" value="Chromosome"/>
</dbReference>
<gene>
    <name evidence="2" type="ordered locus">ANT_23600</name>
</gene>